<feature type="transmembrane region" description="Helical" evidence="24">
    <location>
        <begin position="61"/>
        <end position="81"/>
    </location>
</feature>
<evidence type="ECO:0000256" key="11">
    <source>
        <dbReference type="ARBA" id="ARBA00022741"/>
    </source>
</evidence>
<keyword evidence="6" id="KW-0444">Lipid biosynthesis</keyword>
<dbReference type="EC" id="2.7.1.107" evidence="3 24"/>
<feature type="binding site" evidence="22">
    <location>
        <begin position="91"/>
        <end position="93"/>
    </location>
    <ligand>
        <name>ATP</name>
        <dbReference type="ChEBI" id="CHEBI:30616"/>
    </ligand>
</feature>
<comment type="similarity">
    <text evidence="2 24">Belongs to the bacterial diacylglycerol kinase family.</text>
</comment>
<evidence type="ECO:0000256" key="5">
    <source>
        <dbReference type="ARBA" id="ARBA00022475"/>
    </source>
</evidence>
<comment type="subcellular location">
    <subcellularLocation>
        <location evidence="1 24">Cell inner membrane</location>
        <topology evidence="1 24">Multi-pass membrane protein</topology>
    </subcellularLocation>
</comment>
<dbReference type="eggNOG" id="COG0818">
    <property type="taxonomic scope" value="Bacteria"/>
</dbReference>
<dbReference type="GO" id="GO:0046872">
    <property type="term" value="F:metal ion binding"/>
    <property type="evidence" value="ECO:0007669"/>
    <property type="project" value="UniProtKB-KW"/>
</dbReference>
<protein>
    <recommendedName>
        <fullName evidence="4 24">Diacylglycerol kinase</fullName>
        <ecNumber evidence="3 24">2.7.1.107</ecNumber>
    </recommendedName>
</protein>
<feature type="binding site" evidence="23">
    <location>
        <position position="82"/>
    </location>
    <ligand>
        <name>a divalent metal cation</name>
        <dbReference type="ChEBI" id="CHEBI:60240"/>
    </ligand>
</feature>
<dbReference type="GO" id="GO:0005524">
    <property type="term" value="F:ATP binding"/>
    <property type="evidence" value="ECO:0007669"/>
    <property type="project" value="UniProtKB-KW"/>
</dbReference>
<organism evidence="25 26">
    <name type="scientific">Paraglaciecola psychrophila 170</name>
    <dbReference type="NCBI Taxonomy" id="1129794"/>
    <lineage>
        <taxon>Bacteria</taxon>
        <taxon>Pseudomonadati</taxon>
        <taxon>Pseudomonadota</taxon>
        <taxon>Gammaproteobacteria</taxon>
        <taxon>Alteromonadales</taxon>
        <taxon>Alteromonadaceae</taxon>
        <taxon>Paraglaciecola</taxon>
    </lineage>
</organism>
<dbReference type="RefSeq" id="WP_007637412.1">
    <property type="nucleotide sequence ID" value="NC_020514.1"/>
</dbReference>
<dbReference type="InterPro" id="IPR036945">
    <property type="entry name" value="DAGK_sf"/>
</dbReference>
<feature type="binding site" evidence="22">
    <location>
        <position position="82"/>
    </location>
    <ligand>
        <name>ATP</name>
        <dbReference type="ChEBI" id="CHEBI:30616"/>
    </ligand>
</feature>
<evidence type="ECO:0000256" key="9">
    <source>
        <dbReference type="ARBA" id="ARBA00022692"/>
    </source>
</evidence>
<feature type="binding site" evidence="21">
    <location>
        <begin position="28"/>
        <end position="31"/>
    </location>
    <ligand>
        <name>substrate</name>
    </ligand>
</feature>
<dbReference type="InterPro" id="IPR033718">
    <property type="entry name" value="DAGK_prok"/>
</dbReference>
<dbReference type="InterPro" id="IPR000829">
    <property type="entry name" value="DAGK"/>
</dbReference>
<dbReference type="KEGG" id="gps:C427_1746"/>
<dbReference type="Proteomes" id="UP000011864">
    <property type="component" value="Chromosome"/>
</dbReference>
<keyword evidence="8 24" id="KW-0808">Transferase</keyword>
<evidence type="ECO:0000256" key="22">
    <source>
        <dbReference type="PIRSR" id="PIRSR600829-3"/>
    </source>
</evidence>
<evidence type="ECO:0000256" key="8">
    <source>
        <dbReference type="ARBA" id="ARBA00022679"/>
    </source>
</evidence>
<dbReference type="PANTHER" id="PTHR34299">
    <property type="entry name" value="DIACYLGLYCEROL KINASE"/>
    <property type="match status" value="1"/>
</dbReference>
<evidence type="ECO:0000256" key="13">
    <source>
        <dbReference type="ARBA" id="ARBA00022840"/>
    </source>
</evidence>
<dbReference type="Gene3D" id="1.10.287.3610">
    <property type="match status" value="1"/>
</dbReference>
<evidence type="ECO:0000313" key="25">
    <source>
        <dbReference type="EMBL" id="AGH43855.1"/>
    </source>
</evidence>
<evidence type="ECO:0000256" key="3">
    <source>
        <dbReference type="ARBA" id="ARBA00012133"/>
    </source>
</evidence>
<feature type="active site" description="Proton acceptor" evidence="20">
    <location>
        <position position="75"/>
    </location>
</feature>
<feature type="binding site" evidence="23">
    <location>
        <position position="34"/>
    </location>
    <ligand>
        <name>a divalent metal cation</name>
        <dbReference type="ChEBI" id="CHEBI:60240"/>
    </ligand>
</feature>
<evidence type="ECO:0000313" key="26">
    <source>
        <dbReference type="Proteomes" id="UP000011864"/>
    </source>
</evidence>
<evidence type="ECO:0000256" key="2">
    <source>
        <dbReference type="ARBA" id="ARBA00005967"/>
    </source>
</evidence>
<evidence type="ECO:0000256" key="10">
    <source>
        <dbReference type="ARBA" id="ARBA00022723"/>
    </source>
</evidence>
<evidence type="ECO:0000256" key="24">
    <source>
        <dbReference type="RuleBase" id="RU363065"/>
    </source>
</evidence>
<keyword evidence="5" id="KW-1003">Cell membrane</keyword>
<evidence type="ECO:0000256" key="16">
    <source>
        <dbReference type="ARBA" id="ARBA00023098"/>
    </source>
</evidence>
<keyword evidence="16 24" id="KW-0443">Lipid metabolism</keyword>
<dbReference type="GO" id="GO:0006654">
    <property type="term" value="P:phosphatidic acid biosynthetic process"/>
    <property type="evidence" value="ECO:0007669"/>
    <property type="project" value="InterPro"/>
</dbReference>
<evidence type="ECO:0000256" key="23">
    <source>
        <dbReference type="PIRSR" id="PIRSR600829-4"/>
    </source>
</evidence>
<dbReference type="CDD" id="cd14264">
    <property type="entry name" value="DAGK_IM"/>
    <property type="match status" value="1"/>
</dbReference>
<keyword evidence="11 22" id="KW-0547">Nucleotide-binding</keyword>
<keyword evidence="18" id="KW-0594">Phospholipid biosynthesis</keyword>
<dbReference type="GO" id="GO:0004143">
    <property type="term" value="F:ATP-dependent diacylglycerol kinase activity"/>
    <property type="evidence" value="ECO:0007669"/>
    <property type="project" value="UniProtKB-EC"/>
</dbReference>
<evidence type="ECO:0000256" key="4">
    <source>
        <dbReference type="ARBA" id="ARBA00017575"/>
    </source>
</evidence>
<keyword evidence="14 23" id="KW-0460">Magnesium</keyword>
<evidence type="ECO:0000256" key="21">
    <source>
        <dbReference type="PIRSR" id="PIRSR600829-2"/>
    </source>
</evidence>
<evidence type="ECO:0000256" key="6">
    <source>
        <dbReference type="ARBA" id="ARBA00022516"/>
    </source>
</evidence>
<evidence type="ECO:0000256" key="1">
    <source>
        <dbReference type="ARBA" id="ARBA00004429"/>
    </source>
</evidence>
<comment type="function">
    <text evidence="24">Catalyzes the ATP-dependent phosphorylation of sn-l,2-diacylglycerol (DAG) to phosphatidic acid. Involved in the recycling of diacylglycerol produced as a by-product during membrane-derived oligosaccharide (MDO) biosynthesis.</text>
</comment>
<dbReference type="GO" id="GO:0005886">
    <property type="term" value="C:plasma membrane"/>
    <property type="evidence" value="ECO:0007669"/>
    <property type="project" value="UniProtKB-SubCell"/>
</dbReference>
<evidence type="ECO:0000256" key="7">
    <source>
        <dbReference type="ARBA" id="ARBA00022519"/>
    </source>
</evidence>
<keyword evidence="19 24" id="KW-1208">Phospholipid metabolism</keyword>
<dbReference type="HOGENOM" id="CLU_112343_3_0_6"/>
<feature type="transmembrane region" description="Helical" evidence="24">
    <location>
        <begin position="37"/>
        <end position="55"/>
    </location>
</feature>
<dbReference type="EMBL" id="CP003837">
    <property type="protein sequence ID" value="AGH43855.1"/>
    <property type="molecule type" value="Genomic_DNA"/>
</dbReference>
<dbReference type="AlphaFoldDB" id="K7A926"/>
<feature type="binding site" evidence="21">
    <location>
        <position position="15"/>
    </location>
    <ligand>
        <name>substrate</name>
    </ligand>
</feature>
<name>K7A926_9ALTE</name>
<evidence type="ECO:0000256" key="17">
    <source>
        <dbReference type="ARBA" id="ARBA00023136"/>
    </source>
</evidence>
<dbReference type="Pfam" id="PF01219">
    <property type="entry name" value="DAGK_prokar"/>
    <property type="match status" value="1"/>
</dbReference>
<comment type="cofactor">
    <cofactor evidence="23">
        <name>Mg(2+)</name>
        <dbReference type="ChEBI" id="CHEBI:18420"/>
    </cofactor>
    <text evidence="23">Mn(2+), Zn(2+), Cd(2+) and Co(2+) support activity to lesser extents.</text>
</comment>
<keyword evidence="26" id="KW-1185">Reference proteome</keyword>
<dbReference type="STRING" id="1129794.C427_1746"/>
<gene>
    <name evidence="25" type="ORF">C427_1746</name>
</gene>
<evidence type="ECO:0000256" key="18">
    <source>
        <dbReference type="ARBA" id="ARBA00023209"/>
    </source>
</evidence>
<dbReference type="PANTHER" id="PTHR34299:SF1">
    <property type="entry name" value="DIACYLGLYCEROL KINASE"/>
    <property type="match status" value="1"/>
</dbReference>
<keyword evidence="12 24" id="KW-0418">Kinase</keyword>
<evidence type="ECO:0000256" key="14">
    <source>
        <dbReference type="ARBA" id="ARBA00022842"/>
    </source>
</evidence>
<keyword evidence="7 24" id="KW-0997">Cell inner membrane</keyword>
<feature type="binding site" evidence="22">
    <location>
        <position position="15"/>
    </location>
    <ligand>
        <name>ATP</name>
        <dbReference type="ChEBI" id="CHEBI:30616"/>
    </ligand>
</feature>
<evidence type="ECO:0000256" key="12">
    <source>
        <dbReference type="ARBA" id="ARBA00022777"/>
    </source>
</evidence>
<evidence type="ECO:0000256" key="20">
    <source>
        <dbReference type="PIRSR" id="PIRSR600829-1"/>
    </source>
</evidence>
<feature type="binding site" evidence="21">
    <location>
        <position position="75"/>
    </location>
    <ligand>
        <name>substrate</name>
    </ligand>
</feature>
<feature type="binding site" evidence="21">
    <location>
        <position position="104"/>
    </location>
    <ligand>
        <name>substrate</name>
    </ligand>
</feature>
<feature type="transmembrane region" description="Helical" evidence="24">
    <location>
        <begin position="102"/>
        <end position="126"/>
    </location>
</feature>
<keyword evidence="10 23" id="KW-0479">Metal-binding</keyword>
<dbReference type="OrthoDB" id="9796011at2"/>
<evidence type="ECO:0000256" key="15">
    <source>
        <dbReference type="ARBA" id="ARBA00022989"/>
    </source>
</evidence>
<feature type="binding site" evidence="21">
    <location>
        <begin position="36"/>
        <end position="40"/>
    </location>
    <ligand>
        <name>substrate</name>
    </ligand>
</feature>
<accession>K7A926</accession>
<comment type="catalytic activity">
    <reaction evidence="24">
        <text>a 1,2-diacyl-sn-glycerol + ATP = a 1,2-diacyl-sn-glycero-3-phosphate + ADP + H(+)</text>
        <dbReference type="Rhea" id="RHEA:10272"/>
        <dbReference type="ChEBI" id="CHEBI:15378"/>
        <dbReference type="ChEBI" id="CHEBI:17815"/>
        <dbReference type="ChEBI" id="CHEBI:30616"/>
        <dbReference type="ChEBI" id="CHEBI:58608"/>
        <dbReference type="ChEBI" id="CHEBI:456216"/>
        <dbReference type="EC" id="2.7.1.107"/>
    </reaction>
</comment>
<sequence>MPTFTNKQNGIGIKRIFKATICSYYGFRAAWTHESAFRQELVMAIMLIPLTFLLADSANHWLLLFGSIMFVLFAEIVNSALEALADSVTLEHHALIGRAKDLGSSAVFIALSFLLVVWGEAIFRYFH</sequence>
<keyword evidence="13 22" id="KW-0067">ATP-binding</keyword>
<reference evidence="25 26" key="1">
    <citation type="journal article" date="2013" name="Genome Announc.">
        <title>Complete Genome Sequence of Glaciecola psychrophila Strain 170T.</title>
        <authorList>
            <person name="Yin J."/>
            <person name="Chen J."/>
            <person name="Liu G."/>
            <person name="Yu Y."/>
            <person name="Song L."/>
            <person name="Wang X."/>
            <person name="Qu X."/>
        </authorList>
    </citation>
    <scope>NUCLEOTIDE SEQUENCE [LARGE SCALE GENOMIC DNA]</scope>
    <source>
        <strain evidence="25 26">170</strain>
    </source>
</reference>
<feature type="binding site" evidence="22">
    <location>
        <position position="34"/>
    </location>
    <ligand>
        <name>ATP</name>
        <dbReference type="ChEBI" id="CHEBI:30616"/>
    </ligand>
</feature>
<keyword evidence="9 24" id="KW-0812">Transmembrane</keyword>
<keyword evidence="15 24" id="KW-1133">Transmembrane helix</keyword>
<dbReference type="PATRIC" id="fig|1129794.4.peg.1731"/>
<feature type="binding site" evidence="22">
    <location>
        <begin position="100"/>
        <end position="101"/>
    </location>
    <ligand>
        <name>ATP</name>
        <dbReference type="ChEBI" id="CHEBI:30616"/>
    </ligand>
</feature>
<keyword evidence="17 24" id="KW-0472">Membrane</keyword>
<proteinExistence type="inferred from homology"/>
<evidence type="ECO:0000256" key="19">
    <source>
        <dbReference type="ARBA" id="ARBA00023264"/>
    </source>
</evidence>